<dbReference type="AlphaFoldDB" id="A0A4E9D0R1"/>
<gene>
    <name evidence="9" type="ORF">FUG_LOCUS598</name>
    <name evidence="8" type="ORF">MDCFG202_LOCUS142721</name>
</gene>
<dbReference type="InterPro" id="IPR000504">
    <property type="entry name" value="RRM_dom"/>
</dbReference>
<name>A0A4E9D0R1_GIBZA</name>
<sequence>MHQCGFFVLQLSISRDHLSKKSPAVETCLFNRHFPRFTSIPSTSTRDKKKLRYGHLSPTPKWHHDRHPVTVTGRARALLLHALRVPDPPSAATNTIRARPLALRRPSVEMAATGAGAGAGAAAAVIVEVEARVVVAAEVIVVERLSKNINESHLQEIFGQFGRIKDLDLPMNRTFATNRGTAYILYDYEEDAEAAISHMHEAQVDGSAVNVSIVLPRRKLSPAPPTARRGANIDPRVPFSGGRGGLPGAVGEAAGACLQEVDTVLGRMYIARDPTHPLGRLLDLLRVMGSAGIAVALTILTHPGRARDLQDGKGLADMMTTRRDVAAVLMAMTTEVDLAVGGTILDKLLRAKCN</sequence>
<dbReference type="Gene3D" id="3.30.70.330">
    <property type="match status" value="1"/>
</dbReference>
<evidence type="ECO:0000256" key="6">
    <source>
        <dbReference type="PROSITE-ProRule" id="PRU00176"/>
    </source>
</evidence>
<organism evidence="9">
    <name type="scientific">Gibberella zeae</name>
    <name type="common">Wheat head blight fungus</name>
    <name type="synonym">Fusarium graminearum</name>
    <dbReference type="NCBI Taxonomy" id="5518"/>
    <lineage>
        <taxon>Eukaryota</taxon>
        <taxon>Fungi</taxon>
        <taxon>Dikarya</taxon>
        <taxon>Ascomycota</taxon>
        <taxon>Pezizomycotina</taxon>
        <taxon>Sordariomycetes</taxon>
        <taxon>Hypocreomycetidae</taxon>
        <taxon>Hypocreales</taxon>
        <taxon>Nectriaceae</taxon>
        <taxon>Fusarium</taxon>
    </lineage>
</organism>
<dbReference type="GO" id="GO:0005654">
    <property type="term" value="C:nucleoplasm"/>
    <property type="evidence" value="ECO:0007669"/>
    <property type="project" value="TreeGrafter"/>
</dbReference>
<evidence type="ECO:0000259" key="7">
    <source>
        <dbReference type="PROSITE" id="PS50102"/>
    </source>
</evidence>
<dbReference type="EMBL" id="CAAKMV010000011">
    <property type="protein sequence ID" value="VIO51826.1"/>
    <property type="molecule type" value="Genomic_DNA"/>
</dbReference>
<evidence type="ECO:0000313" key="9">
    <source>
        <dbReference type="EMBL" id="VIO51826.1"/>
    </source>
</evidence>
<dbReference type="GO" id="GO:0003723">
    <property type="term" value="F:RNA binding"/>
    <property type="evidence" value="ECO:0007669"/>
    <property type="project" value="UniProtKB-UniRule"/>
</dbReference>
<keyword evidence="2" id="KW-0507">mRNA processing</keyword>
<dbReference type="InterPro" id="IPR035979">
    <property type="entry name" value="RBD_domain_sf"/>
</dbReference>
<dbReference type="EMBL" id="CAJPIJ010000104">
    <property type="protein sequence ID" value="CAG1976080.1"/>
    <property type="molecule type" value="Genomic_DNA"/>
</dbReference>
<dbReference type="GO" id="GO:0061574">
    <property type="term" value="C:ASAP complex"/>
    <property type="evidence" value="ECO:0007669"/>
    <property type="project" value="TreeGrafter"/>
</dbReference>
<evidence type="ECO:0000256" key="4">
    <source>
        <dbReference type="ARBA" id="ARBA00023187"/>
    </source>
</evidence>
<proteinExistence type="predicted"/>
<accession>A0A4E9D0R1</accession>
<dbReference type="PANTHER" id="PTHR15481">
    <property type="entry name" value="RIBONUCLEIC ACID BINDING PROTEIN S1"/>
    <property type="match status" value="1"/>
</dbReference>
<reference evidence="9" key="1">
    <citation type="submission" date="2019-04" db="EMBL/GenBank/DDBJ databases">
        <authorList>
            <person name="Melise S."/>
            <person name="Noan J."/>
            <person name="Okalmin O."/>
        </authorList>
    </citation>
    <scope>NUCLEOTIDE SEQUENCE</scope>
    <source>
        <strain evidence="9">FN9</strain>
    </source>
</reference>
<dbReference type="SUPFAM" id="SSF54928">
    <property type="entry name" value="RNA-binding domain, RBD"/>
    <property type="match status" value="1"/>
</dbReference>
<reference evidence="8" key="2">
    <citation type="submission" date="2021-03" db="EMBL/GenBank/DDBJ databases">
        <authorList>
            <person name="Alouane T."/>
            <person name="Langin T."/>
            <person name="Bonhomme L."/>
        </authorList>
    </citation>
    <scope>NUCLEOTIDE SEQUENCE</scope>
    <source>
        <strain evidence="8">MDC_Fg202</strain>
    </source>
</reference>
<dbReference type="GO" id="GO:0000398">
    <property type="term" value="P:mRNA splicing, via spliceosome"/>
    <property type="evidence" value="ECO:0007669"/>
    <property type="project" value="TreeGrafter"/>
</dbReference>
<dbReference type="InterPro" id="IPR012677">
    <property type="entry name" value="Nucleotide-bd_a/b_plait_sf"/>
</dbReference>
<dbReference type="SMART" id="SM00360">
    <property type="entry name" value="RRM"/>
    <property type="match status" value="1"/>
</dbReference>
<evidence type="ECO:0000256" key="2">
    <source>
        <dbReference type="ARBA" id="ARBA00022664"/>
    </source>
</evidence>
<dbReference type="PROSITE" id="PS50102">
    <property type="entry name" value="RRM"/>
    <property type="match status" value="1"/>
</dbReference>
<evidence type="ECO:0000256" key="3">
    <source>
        <dbReference type="ARBA" id="ARBA00022884"/>
    </source>
</evidence>
<evidence type="ECO:0000256" key="5">
    <source>
        <dbReference type="ARBA" id="ARBA00023242"/>
    </source>
</evidence>
<comment type="subcellular location">
    <subcellularLocation>
        <location evidence="1">Nucleus</location>
    </subcellularLocation>
</comment>
<feature type="domain" description="RRM" evidence="7">
    <location>
        <begin position="138"/>
        <end position="216"/>
    </location>
</feature>
<dbReference type="GO" id="GO:0005737">
    <property type="term" value="C:cytoplasm"/>
    <property type="evidence" value="ECO:0007669"/>
    <property type="project" value="TreeGrafter"/>
</dbReference>
<evidence type="ECO:0000256" key="1">
    <source>
        <dbReference type="ARBA" id="ARBA00004123"/>
    </source>
</evidence>
<dbReference type="PANTHER" id="PTHR15481:SF0">
    <property type="entry name" value="LD23870P-RELATED"/>
    <property type="match status" value="1"/>
</dbReference>
<dbReference type="CDD" id="cd12365">
    <property type="entry name" value="RRM_RNPS1"/>
    <property type="match status" value="1"/>
</dbReference>
<keyword evidence="5" id="KW-0539">Nucleus</keyword>
<dbReference type="Pfam" id="PF00076">
    <property type="entry name" value="RRM_1"/>
    <property type="match status" value="1"/>
</dbReference>
<dbReference type="InterPro" id="IPR034201">
    <property type="entry name" value="RNPS1_RRM"/>
</dbReference>
<keyword evidence="4" id="KW-0508">mRNA splicing</keyword>
<dbReference type="Proteomes" id="UP000746612">
    <property type="component" value="Unassembled WGS sequence"/>
</dbReference>
<protein>
    <recommendedName>
        <fullName evidence="7">RRM domain-containing protein</fullName>
    </recommendedName>
</protein>
<evidence type="ECO:0000313" key="8">
    <source>
        <dbReference type="EMBL" id="CAG1976080.1"/>
    </source>
</evidence>
<keyword evidence="3 6" id="KW-0694">RNA-binding</keyword>